<organism evidence="2 3">
    <name type="scientific">Piedraia hortae CBS 480.64</name>
    <dbReference type="NCBI Taxonomy" id="1314780"/>
    <lineage>
        <taxon>Eukaryota</taxon>
        <taxon>Fungi</taxon>
        <taxon>Dikarya</taxon>
        <taxon>Ascomycota</taxon>
        <taxon>Pezizomycotina</taxon>
        <taxon>Dothideomycetes</taxon>
        <taxon>Dothideomycetidae</taxon>
        <taxon>Capnodiales</taxon>
        <taxon>Piedraiaceae</taxon>
        <taxon>Piedraia</taxon>
    </lineage>
</organism>
<gene>
    <name evidence="2" type="ORF">K470DRAFT_263582</name>
</gene>
<evidence type="ECO:0000313" key="3">
    <source>
        <dbReference type="Proteomes" id="UP000799421"/>
    </source>
</evidence>
<feature type="compositionally biased region" description="Basic and acidic residues" evidence="1">
    <location>
        <begin position="53"/>
        <end position="90"/>
    </location>
</feature>
<dbReference type="EMBL" id="MU005972">
    <property type="protein sequence ID" value="KAF2861430.1"/>
    <property type="molecule type" value="Genomic_DNA"/>
</dbReference>
<feature type="compositionally biased region" description="Acidic residues" evidence="1">
    <location>
        <begin position="155"/>
        <end position="168"/>
    </location>
</feature>
<name>A0A6A7C1P2_9PEZI</name>
<dbReference type="PANTHER" id="PTHR40132:SF1">
    <property type="entry name" value="PRE-MRNA-SPLICING FACTOR 38B"/>
    <property type="match status" value="1"/>
</dbReference>
<feature type="compositionally biased region" description="Acidic residues" evidence="1">
    <location>
        <begin position="1"/>
        <end position="10"/>
    </location>
</feature>
<evidence type="ECO:0000313" key="2">
    <source>
        <dbReference type="EMBL" id="KAF2861430.1"/>
    </source>
</evidence>
<dbReference type="Proteomes" id="UP000799421">
    <property type="component" value="Unassembled WGS sequence"/>
</dbReference>
<dbReference type="PANTHER" id="PTHR40132">
    <property type="entry name" value="PRE-MRNA-SPLICING FACTOR 38B"/>
    <property type="match status" value="1"/>
</dbReference>
<evidence type="ECO:0000256" key="1">
    <source>
        <dbReference type="SAM" id="MobiDB-lite"/>
    </source>
</evidence>
<dbReference type="OrthoDB" id="2431475at2759"/>
<dbReference type="AlphaFoldDB" id="A0A6A7C1P2"/>
<proteinExistence type="predicted"/>
<reference evidence="2" key="1">
    <citation type="journal article" date="2020" name="Stud. Mycol.">
        <title>101 Dothideomycetes genomes: a test case for predicting lifestyles and emergence of pathogens.</title>
        <authorList>
            <person name="Haridas S."/>
            <person name="Albert R."/>
            <person name="Binder M."/>
            <person name="Bloem J."/>
            <person name="Labutti K."/>
            <person name="Salamov A."/>
            <person name="Andreopoulos B."/>
            <person name="Baker S."/>
            <person name="Barry K."/>
            <person name="Bills G."/>
            <person name="Bluhm B."/>
            <person name="Cannon C."/>
            <person name="Castanera R."/>
            <person name="Culley D."/>
            <person name="Daum C."/>
            <person name="Ezra D."/>
            <person name="Gonzalez J."/>
            <person name="Henrissat B."/>
            <person name="Kuo A."/>
            <person name="Liang C."/>
            <person name="Lipzen A."/>
            <person name="Lutzoni F."/>
            <person name="Magnuson J."/>
            <person name="Mondo S."/>
            <person name="Nolan M."/>
            <person name="Ohm R."/>
            <person name="Pangilinan J."/>
            <person name="Park H.-J."/>
            <person name="Ramirez L."/>
            <person name="Alfaro M."/>
            <person name="Sun H."/>
            <person name="Tritt A."/>
            <person name="Yoshinaga Y."/>
            <person name="Zwiers L.-H."/>
            <person name="Turgeon B."/>
            <person name="Goodwin S."/>
            <person name="Spatafora J."/>
            <person name="Crous P."/>
            <person name="Grigoriev I."/>
        </authorList>
    </citation>
    <scope>NUCLEOTIDE SEQUENCE</scope>
    <source>
        <strain evidence="2">CBS 480.64</strain>
    </source>
</reference>
<accession>A0A6A7C1P2</accession>
<feature type="region of interest" description="Disordered" evidence="1">
    <location>
        <begin position="1"/>
        <end position="169"/>
    </location>
</feature>
<keyword evidence="3" id="KW-1185">Reference proteome</keyword>
<sequence length="243" mass="28116">MPPTLSDEEVASMLVDEADSAASRRDKNAPRPNMTFLKNLVRNADSHNAALRRARERDAARARRDGDKKIWESNDRRKLPSDRDRADRWMRTLPRLSNSSPKRPAKDDKSKYCAKRRRTEPCHSSFDPPPRGRGAYRSSNHIDSRFASDYNPETDYGDEDDNGEDSDAATEAFRLRKAWEFQQANRLRQAGFTDDEVRRWDDGGREKDVNHVQWNKRGQSREWDRGKTVDAEGVVTVEPLWAK</sequence>
<protein>
    <submittedName>
        <fullName evidence="2">Uncharacterized protein</fullName>
    </submittedName>
</protein>